<dbReference type="SUPFAM" id="SSF143422">
    <property type="entry name" value="Transposase IS200-like"/>
    <property type="match status" value="1"/>
</dbReference>
<organism evidence="2 3">
    <name type="scientific">Brumimicrobium oceani</name>
    <dbReference type="NCBI Taxonomy" id="2100725"/>
    <lineage>
        <taxon>Bacteria</taxon>
        <taxon>Pseudomonadati</taxon>
        <taxon>Bacteroidota</taxon>
        <taxon>Flavobacteriia</taxon>
        <taxon>Flavobacteriales</taxon>
        <taxon>Crocinitomicaceae</taxon>
        <taxon>Brumimicrobium</taxon>
    </lineage>
</organism>
<reference evidence="2 3" key="1">
    <citation type="submission" date="2018-05" db="EMBL/GenBank/DDBJ databases">
        <title>Brumimicrobium oceani sp. nov., isolated from coastal sediment.</title>
        <authorList>
            <person name="Kou Y."/>
        </authorList>
    </citation>
    <scope>NUCLEOTIDE SEQUENCE [LARGE SCALE GENOMIC DNA]</scope>
    <source>
        <strain evidence="2 3">C305</strain>
    </source>
</reference>
<protein>
    <recommendedName>
        <fullName evidence="1">Transposase IS200-like domain-containing protein</fullName>
    </recommendedName>
</protein>
<dbReference type="RefSeq" id="WP_109360193.1">
    <property type="nucleotide sequence ID" value="NZ_QFRJ01000011.1"/>
</dbReference>
<feature type="domain" description="Transposase IS200-like" evidence="1">
    <location>
        <begin position="22"/>
        <end position="167"/>
    </location>
</feature>
<dbReference type="GO" id="GO:0006313">
    <property type="term" value="P:DNA transposition"/>
    <property type="evidence" value="ECO:0007669"/>
    <property type="project" value="InterPro"/>
</dbReference>
<gene>
    <name evidence="2" type="ORF">DIT68_12710</name>
</gene>
<name>A0A2U2XAG7_9FLAO</name>
<dbReference type="InterPro" id="IPR036515">
    <property type="entry name" value="Transposase_17_sf"/>
</dbReference>
<evidence type="ECO:0000313" key="2">
    <source>
        <dbReference type="EMBL" id="PWH84786.1"/>
    </source>
</evidence>
<dbReference type="EMBL" id="QFRJ01000011">
    <property type="protein sequence ID" value="PWH84786.1"/>
    <property type="molecule type" value="Genomic_DNA"/>
</dbReference>
<dbReference type="InterPro" id="IPR052715">
    <property type="entry name" value="RAYT_transposase"/>
</dbReference>
<dbReference type="PANTHER" id="PTHR36966:SF1">
    <property type="entry name" value="REP-ASSOCIATED TYROSINE TRANSPOSASE"/>
    <property type="match status" value="1"/>
</dbReference>
<reference evidence="2 3" key="2">
    <citation type="submission" date="2018-05" db="EMBL/GenBank/DDBJ databases">
        <authorList>
            <person name="Lanie J.A."/>
            <person name="Ng W.-L."/>
            <person name="Kazmierczak K.M."/>
            <person name="Andrzejewski T.M."/>
            <person name="Davidsen T.M."/>
            <person name="Wayne K.J."/>
            <person name="Tettelin H."/>
            <person name="Glass J.I."/>
            <person name="Rusch D."/>
            <person name="Podicherti R."/>
            <person name="Tsui H.-C.T."/>
            <person name="Winkler M.E."/>
        </authorList>
    </citation>
    <scope>NUCLEOTIDE SEQUENCE [LARGE SCALE GENOMIC DNA]</scope>
    <source>
        <strain evidence="2 3">C305</strain>
    </source>
</reference>
<dbReference type="PANTHER" id="PTHR36966">
    <property type="entry name" value="REP-ASSOCIATED TYROSINE TRANSPOSASE"/>
    <property type="match status" value="1"/>
</dbReference>
<dbReference type="SMART" id="SM01321">
    <property type="entry name" value="Y1_Tnp"/>
    <property type="match status" value="1"/>
</dbReference>
<dbReference type="InterPro" id="IPR002686">
    <property type="entry name" value="Transposase_17"/>
</dbReference>
<keyword evidence="3" id="KW-1185">Reference proteome</keyword>
<dbReference type="GO" id="GO:0004803">
    <property type="term" value="F:transposase activity"/>
    <property type="evidence" value="ECO:0007669"/>
    <property type="project" value="InterPro"/>
</dbReference>
<sequence length="174" mass="21056">MKRLYKNKYRVDTFRWKNWNYAWCADYFVTVLTHDKQCFFGEISENKAQLSKIGEIVKTEWEKTFEMRPDMNLTMGEYVIMPNHIHVIIRIGKNEFNSKNSLNDVNVKNQFGPQSKNLGSIMRGFKSSVTMKSRILNPDFKWKTRFHDHIIRNNWAFYNIEKYIRENPEKWVDE</sequence>
<dbReference type="Proteomes" id="UP000245370">
    <property type="component" value="Unassembled WGS sequence"/>
</dbReference>
<dbReference type="GO" id="GO:0043565">
    <property type="term" value="F:sequence-specific DNA binding"/>
    <property type="evidence" value="ECO:0007669"/>
    <property type="project" value="TreeGrafter"/>
</dbReference>
<comment type="caution">
    <text evidence="2">The sequence shown here is derived from an EMBL/GenBank/DDBJ whole genome shotgun (WGS) entry which is preliminary data.</text>
</comment>
<evidence type="ECO:0000259" key="1">
    <source>
        <dbReference type="SMART" id="SM01321"/>
    </source>
</evidence>
<dbReference type="OrthoDB" id="9794403at2"/>
<evidence type="ECO:0000313" key="3">
    <source>
        <dbReference type="Proteomes" id="UP000245370"/>
    </source>
</evidence>
<dbReference type="AlphaFoldDB" id="A0A2U2XAG7"/>
<proteinExistence type="predicted"/>
<dbReference type="Gene3D" id="3.30.70.1290">
    <property type="entry name" value="Transposase IS200-like"/>
    <property type="match status" value="1"/>
</dbReference>
<accession>A0A2U2XAG7</accession>